<sequence>MSTILVIGATGQIGQKVCRTLLSQGYTVRAFVRDSQRASELSHAQLQVFQGNLEEDFSAAYEGVNKVVFVAGSGSGTGCDKTLLIDLWAAKRAIDYAEEEPTVSHFIMLSAFGADDPDEHNTAIKPYLVAKHIVDEYLTLSSLPYTILRPGKLTNEAPRHGFTAERPLHNAGTSITRADVAEAICYCVTHDTSKIKVVELFQGQEPLESLIN</sequence>
<dbReference type="CDD" id="cd05243">
    <property type="entry name" value="SDR_a5"/>
    <property type="match status" value="1"/>
</dbReference>
<dbReference type="InterPro" id="IPR016040">
    <property type="entry name" value="NAD(P)-bd_dom"/>
</dbReference>
<dbReference type="PANTHER" id="PTHR15020:SF50">
    <property type="entry name" value="UPF0659 PROTEIN YMR090W"/>
    <property type="match status" value="1"/>
</dbReference>
<keyword evidence="3" id="KW-1185">Reference proteome</keyword>
<protein>
    <submittedName>
        <fullName evidence="2">Putative sugar epimerase YhfK</fullName>
        <ecNumber evidence="2">4.-.-.-</ecNumber>
    </submittedName>
</protein>
<reference evidence="2 3" key="1">
    <citation type="submission" date="2016-06" db="EMBL/GenBank/DDBJ databases">
        <authorList>
            <person name="Kjaerup R.B."/>
            <person name="Dalgaard T.S."/>
            <person name="Juul-Madsen H.R."/>
        </authorList>
    </citation>
    <scope>NUCLEOTIDE SEQUENCE [LARGE SCALE GENOMIC DNA]</scope>
    <source>
        <strain evidence="2 3">CECT 5080</strain>
    </source>
</reference>
<dbReference type="EC" id="4.-.-.-" evidence="2"/>
<dbReference type="OrthoDB" id="9803892at2"/>
<dbReference type="Pfam" id="PF13460">
    <property type="entry name" value="NAD_binding_10"/>
    <property type="match status" value="1"/>
</dbReference>
<evidence type="ECO:0000259" key="1">
    <source>
        <dbReference type="Pfam" id="PF13460"/>
    </source>
</evidence>
<gene>
    <name evidence="2" type="primary">yhfK</name>
    <name evidence="2" type="ORF">MAQ5080_02275</name>
</gene>
<dbReference type="EMBL" id="FLOC01000012">
    <property type="protein sequence ID" value="SBS32483.1"/>
    <property type="molecule type" value="Genomic_DNA"/>
</dbReference>
<dbReference type="InterPro" id="IPR036291">
    <property type="entry name" value="NAD(P)-bd_dom_sf"/>
</dbReference>
<accession>A0A1A8TI99</accession>
<feature type="domain" description="NAD(P)-binding" evidence="1">
    <location>
        <begin position="8"/>
        <end position="190"/>
    </location>
</feature>
<evidence type="ECO:0000313" key="2">
    <source>
        <dbReference type="EMBL" id="SBS32483.1"/>
    </source>
</evidence>
<name>A0A1A8TI99_9GAMM</name>
<proteinExistence type="predicted"/>
<dbReference type="Gene3D" id="3.40.50.720">
    <property type="entry name" value="NAD(P)-binding Rossmann-like Domain"/>
    <property type="match status" value="1"/>
</dbReference>
<organism evidence="2 3">
    <name type="scientific">Marinomonas aquimarina</name>
    <dbReference type="NCBI Taxonomy" id="295068"/>
    <lineage>
        <taxon>Bacteria</taxon>
        <taxon>Pseudomonadati</taxon>
        <taxon>Pseudomonadota</taxon>
        <taxon>Gammaproteobacteria</taxon>
        <taxon>Oceanospirillales</taxon>
        <taxon>Oceanospirillaceae</taxon>
        <taxon>Marinomonas</taxon>
    </lineage>
</organism>
<dbReference type="GO" id="GO:0016829">
    <property type="term" value="F:lyase activity"/>
    <property type="evidence" value="ECO:0007669"/>
    <property type="project" value="UniProtKB-KW"/>
</dbReference>
<dbReference type="RefSeq" id="WP_067209868.1">
    <property type="nucleotide sequence ID" value="NZ_FLOC01000012.1"/>
</dbReference>
<dbReference type="STRING" id="295068.MAQ5080_02275"/>
<dbReference type="PANTHER" id="PTHR15020">
    <property type="entry name" value="FLAVIN REDUCTASE-RELATED"/>
    <property type="match status" value="1"/>
</dbReference>
<dbReference type="AlphaFoldDB" id="A0A1A8TI99"/>
<dbReference type="Proteomes" id="UP000092627">
    <property type="component" value="Unassembled WGS sequence"/>
</dbReference>
<keyword evidence="2" id="KW-0456">Lyase</keyword>
<evidence type="ECO:0000313" key="3">
    <source>
        <dbReference type="Proteomes" id="UP000092627"/>
    </source>
</evidence>
<dbReference type="SUPFAM" id="SSF51735">
    <property type="entry name" value="NAD(P)-binding Rossmann-fold domains"/>
    <property type="match status" value="1"/>
</dbReference>